<dbReference type="FunFam" id="3.40.50.10380:FF:000004">
    <property type="entry name" value="Malic enzyme"/>
    <property type="match status" value="1"/>
</dbReference>
<evidence type="ECO:0000256" key="3">
    <source>
        <dbReference type="ARBA" id="ARBA00022723"/>
    </source>
</evidence>
<evidence type="ECO:0000256" key="1">
    <source>
        <dbReference type="ARBA" id="ARBA00001936"/>
    </source>
</evidence>
<evidence type="ECO:0000256" key="2">
    <source>
        <dbReference type="ARBA" id="ARBA00008785"/>
    </source>
</evidence>
<dbReference type="AlphaFoldDB" id="A0A1S3HFB9"/>
<dbReference type="GeneID" id="106154045"/>
<dbReference type="PRINTS" id="PR00072">
    <property type="entry name" value="MALOXRDTASE"/>
</dbReference>
<dbReference type="GO" id="GO:0006108">
    <property type="term" value="P:malate metabolic process"/>
    <property type="evidence" value="ECO:0007669"/>
    <property type="project" value="TreeGrafter"/>
</dbReference>
<evidence type="ECO:0000256" key="4">
    <source>
        <dbReference type="ARBA" id="ARBA00023002"/>
    </source>
</evidence>
<dbReference type="InterPro" id="IPR037062">
    <property type="entry name" value="Malic_N_dom_sf"/>
</dbReference>
<keyword evidence="4 8" id="KW-0560">Oxidoreductase</keyword>
<evidence type="ECO:0000256" key="8">
    <source>
        <dbReference type="RuleBase" id="RU003426"/>
    </source>
</evidence>
<feature type="binding site" evidence="6">
    <location>
        <position position="464"/>
    </location>
    <ligand>
        <name>(S)-malate</name>
        <dbReference type="ChEBI" id="CHEBI:15589"/>
    </ligand>
</feature>
<name>A0A1S3HFB9_LINAN</name>
<feature type="binding site" evidence="7">
    <location>
        <position position="255"/>
    </location>
    <ligand>
        <name>a divalent metal cation</name>
        <dbReference type="ChEBI" id="CHEBI:60240"/>
    </ligand>
</feature>
<dbReference type="InterPro" id="IPR046346">
    <property type="entry name" value="Aminoacid_DH-like_N_sf"/>
</dbReference>
<dbReference type="Pfam" id="PF00390">
    <property type="entry name" value="malic"/>
    <property type="match status" value="1"/>
</dbReference>
<protein>
    <recommendedName>
        <fullName evidence="8">Malic enzyme</fullName>
    </recommendedName>
</protein>
<dbReference type="FunFam" id="3.40.50.720:FF:000060">
    <property type="entry name" value="Malic enzyme"/>
    <property type="match status" value="1"/>
</dbReference>
<comment type="similarity">
    <text evidence="2 8">Belongs to the malic enzymes family.</text>
</comment>
<accession>A0A1S3HFB9</accession>
<gene>
    <name evidence="12" type="primary">LOC106154045</name>
</gene>
<feature type="domain" description="Malic enzyme N-terminal" evidence="10">
    <location>
        <begin position="89"/>
        <end position="270"/>
    </location>
</feature>
<dbReference type="Gene3D" id="3.40.50.10380">
    <property type="entry name" value="Malic enzyme, N-terminal domain"/>
    <property type="match status" value="1"/>
</dbReference>
<evidence type="ECO:0000256" key="6">
    <source>
        <dbReference type="PIRSR" id="PIRSR000106-2"/>
    </source>
</evidence>
<evidence type="ECO:0000259" key="9">
    <source>
        <dbReference type="SMART" id="SM00919"/>
    </source>
</evidence>
<dbReference type="STRING" id="7574.A0A1S3HFB9"/>
<dbReference type="InterPro" id="IPR015884">
    <property type="entry name" value="Malic_enzyme_CS"/>
</dbReference>
<dbReference type="RefSeq" id="XP_013383729.1">
    <property type="nucleotide sequence ID" value="XM_013528275.1"/>
</dbReference>
<feature type="domain" description="Malic enzyme NAD-binding" evidence="9">
    <location>
        <begin position="280"/>
        <end position="533"/>
    </location>
</feature>
<feature type="binding site" evidence="6">
    <location>
        <position position="165"/>
    </location>
    <ligand>
        <name>(S)-malate</name>
        <dbReference type="ChEBI" id="CHEBI:15589"/>
    </ligand>
</feature>
<sequence>MASNGKDTAENAAKEVRISHTRLRGIDVMRDPKLNKGLAFTLEERQLVGIHGLVPPCFKTQDEQVYRVLQNFYHFESDLDRYIYLIGLQDRNEKLFYRVLTEQIELLMPIVYTPTVGLACQKYGLVFRRPRGLYITINDLGHVYEILCNWPERKISVIVVTDGERILGLGDLGAQGMGIPVGKLSLYTACAGVDPQHCLPIVIDVGTDNETLLKDPLYIGLPQKRTRGEKYDQLIEEFMQAVVKRFGQNTLIQFEDFGNSNAFRFLEKYRGQYCTFNDDIQGTAAVAVSGVLASLKITGKKLSENTILFQGAGEASIGIAHLLMKAMKEEGSSEEESLSKLWMVDSKGLLTQGRPSGGLTEHKMTFTKKYKHMSNLEEIVREVKPNIIIGAAAVPGAFTEQIIKDMASFNERPVIFALSNPTSKAECTAEQAYTITEGRCIFASGSPFQPVTVNGKTHHPGQGNNAYIFPGVGLAAILCGIRHITEDVFLATAKALANLVQQEDLDSGRVYPPLTKIRDVSASIAVEIAKYAYKHNMAAHYPEPADKDDFIRSQMYSTDYSSFVPDRWSWPKL</sequence>
<feature type="active site" description="Proton acceptor" evidence="5">
    <location>
        <position position="183"/>
    </location>
</feature>
<dbReference type="SUPFAM" id="SSF53223">
    <property type="entry name" value="Aminoacid dehydrogenase-like, N-terminal domain"/>
    <property type="match status" value="1"/>
</dbReference>
<feature type="binding site" evidence="6">
    <location>
        <position position="420"/>
    </location>
    <ligand>
        <name>(S)-malate</name>
        <dbReference type="ChEBI" id="CHEBI:15589"/>
    </ligand>
</feature>
<dbReference type="PIRSF" id="PIRSF000106">
    <property type="entry name" value="ME"/>
    <property type="match status" value="1"/>
</dbReference>
<dbReference type="InParanoid" id="A0A1S3HFB9"/>
<comment type="cofactor">
    <cofactor evidence="7">
        <name>Mg(2+)</name>
        <dbReference type="ChEBI" id="CHEBI:18420"/>
    </cofactor>
    <cofactor evidence="7">
        <name>Mn(2+)</name>
        <dbReference type="ChEBI" id="CHEBI:29035"/>
    </cofactor>
    <text evidence="7">Divalent metal cations. Prefers magnesium or manganese.</text>
</comment>
<proteinExistence type="inferred from homology"/>
<dbReference type="GO" id="GO:0046872">
    <property type="term" value="F:metal ion binding"/>
    <property type="evidence" value="ECO:0007669"/>
    <property type="project" value="UniProtKB-KW"/>
</dbReference>
<dbReference type="GO" id="GO:0051287">
    <property type="term" value="F:NAD binding"/>
    <property type="evidence" value="ECO:0007669"/>
    <property type="project" value="InterPro"/>
</dbReference>
<reference evidence="12" key="1">
    <citation type="submission" date="2025-08" db="UniProtKB">
        <authorList>
            <consortium name="RefSeq"/>
        </authorList>
    </citation>
    <scope>IDENTIFICATION</scope>
    <source>
        <tissue evidence="12">Gonads</tissue>
    </source>
</reference>
<organism evidence="11 12">
    <name type="scientific">Lingula anatina</name>
    <name type="common">Brachiopod</name>
    <name type="synonym">Lingula unguis</name>
    <dbReference type="NCBI Taxonomy" id="7574"/>
    <lineage>
        <taxon>Eukaryota</taxon>
        <taxon>Metazoa</taxon>
        <taxon>Spiralia</taxon>
        <taxon>Lophotrochozoa</taxon>
        <taxon>Brachiopoda</taxon>
        <taxon>Linguliformea</taxon>
        <taxon>Lingulata</taxon>
        <taxon>Lingulida</taxon>
        <taxon>Linguloidea</taxon>
        <taxon>Lingulidae</taxon>
        <taxon>Lingula</taxon>
    </lineage>
</organism>
<feature type="active site" description="Proton donor" evidence="5">
    <location>
        <position position="112"/>
    </location>
</feature>
<dbReference type="OrthoDB" id="5365701at2759"/>
<feature type="binding site" evidence="7">
    <location>
        <position position="279"/>
    </location>
    <ligand>
        <name>a divalent metal cation</name>
        <dbReference type="ChEBI" id="CHEBI:60240"/>
    </ligand>
</feature>
<dbReference type="PROSITE" id="PS00331">
    <property type="entry name" value="MALIC_ENZYMES"/>
    <property type="match status" value="1"/>
</dbReference>
<keyword evidence="11" id="KW-1185">Reference proteome</keyword>
<dbReference type="NCBIfam" id="NF010052">
    <property type="entry name" value="PRK13529.1"/>
    <property type="match status" value="1"/>
</dbReference>
<feature type="binding site" evidence="7">
    <location>
        <position position="256"/>
    </location>
    <ligand>
        <name>a divalent metal cation</name>
        <dbReference type="ChEBI" id="CHEBI:60240"/>
    </ligand>
</feature>
<dbReference type="PANTHER" id="PTHR23406">
    <property type="entry name" value="MALIC ENZYME-RELATED"/>
    <property type="match status" value="1"/>
</dbReference>
<dbReference type="GO" id="GO:0005739">
    <property type="term" value="C:mitochondrion"/>
    <property type="evidence" value="ECO:0007669"/>
    <property type="project" value="TreeGrafter"/>
</dbReference>
<dbReference type="Proteomes" id="UP000085678">
    <property type="component" value="Unplaced"/>
</dbReference>
<keyword evidence="3 7" id="KW-0479">Metal-binding</keyword>
<dbReference type="GO" id="GO:0004473">
    <property type="term" value="F:malate dehydrogenase (decarboxylating) (NADP+) activity"/>
    <property type="evidence" value="ECO:0007669"/>
    <property type="project" value="TreeGrafter"/>
</dbReference>
<dbReference type="InterPro" id="IPR012302">
    <property type="entry name" value="Malic_NAD-bd"/>
</dbReference>
<dbReference type="KEGG" id="lak:106154045"/>
<dbReference type="InterPro" id="IPR036291">
    <property type="entry name" value="NAD(P)-bd_dom_sf"/>
</dbReference>
<dbReference type="SMART" id="SM00919">
    <property type="entry name" value="Malic_M"/>
    <property type="match status" value="1"/>
</dbReference>
<dbReference type="SUPFAM" id="SSF51735">
    <property type="entry name" value="NAD(P)-binding Rossmann-fold domains"/>
    <property type="match status" value="1"/>
</dbReference>
<comment type="cofactor">
    <cofactor evidence="1">
        <name>Mn(2+)</name>
        <dbReference type="ChEBI" id="CHEBI:29035"/>
    </cofactor>
</comment>
<evidence type="ECO:0000259" key="10">
    <source>
        <dbReference type="SMART" id="SM01274"/>
    </source>
</evidence>
<dbReference type="SMART" id="SM01274">
    <property type="entry name" value="malic"/>
    <property type="match status" value="1"/>
</dbReference>
<evidence type="ECO:0000256" key="5">
    <source>
        <dbReference type="PIRSR" id="PIRSR000106-1"/>
    </source>
</evidence>
<evidence type="ECO:0000256" key="7">
    <source>
        <dbReference type="PIRSR" id="PIRSR000106-3"/>
    </source>
</evidence>
<dbReference type="InterPro" id="IPR001891">
    <property type="entry name" value="Malic_OxRdtase"/>
</dbReference>
<dbReference type="InterPro" id="IPR012301">
    <property type="entry name" value="Malic_N_dom"/>
</dbReference>
<dbReference type="CDD" id="cd05312">
    <property type="entry name" value="NAD_bind_1_malic_enz"/>
    <property type="match status" value="1"/>
</dbReference>
<dbReference type="PANTHER" id="PTHR23406:SF90">
    <property type="entry name" value="MALIC ENZYME-RELATED"/>
    <property type="match status" value="1"/>
</dbReference>
<dbReference type="Gene3D" id="3.40.50.720">
    <property type="entry name" value="NAD(P)-binding Rossmann-like Domain"/>
    <property type="match status" value="1"/>
</dbReference>
<evidence type="ECO:0000313" key="12">
    <source>
        <dbReference type="RefSeq" id="XP_013383729.1"/>
    </source>
</evidence>
<dbReference type="Pfam" id="PF03949">
    <property type="entry name" value="Malic_M"/>
    <property type="match status" value="1"/>
</dbReference>
<evidence type="ECO:0000313" key="11">
    <source>
        <dbReference type="Proteomes" id="UP000085678"/>
    </source>
</evidence>
<dbReference type="FunCoup" id="A0A1S3HFB9">
    <property type="interactions" value="942"/>
</dbReference>